<comment type="caution">
    <text evidence="4">The sequence shown here is derived from an EMBL/GenBank/DDBJ whole genome shotgun (WGS) entry which is preliminary data.</text>
</comment>
<dbReference type="InterPro" id="IPR010987">
    <property type="entry name" value="Glutathione-S-Trfase_C-like"/>
</dbReference>
<proteinExistence type="inferred from homology"/>
<reference evidence="4 5" key="1">
    <citation type="submission" date="2021-05" db="EMBL/GenBank/DDBJ databases">
        <title>Roseococcus sp. XZZS9, whole genome shotgun sequencing project.</title>
        <authorList>
            <person name="Zhao G."/>
            <person name="Shen L."/>
        </authorList>
    </citation>
    <scope>NUCLEOTIDE SEQUENCE [LARGE SCALE GENOMIC DNA]</scope>
    <source>
        <strain evidence="4 5">XZZS9</strain>
    </source>
</reference>
<name>A0ABS5QDI7_9PROT</name>
<organism evidence="4 5">
    <name type="scientific">Roseococcus pinisoli</name>
    <dbReference type="NCBI Taxonomy" id="2835040"/>
    <lineage>
        <taxon>Bacteria</taxon>
        <taxon>Pseudomonadati</taxon>
        <taxon>Pseudomonadota</taxon>
        <taxon>Alphaproteobacteria</taxon>
        <taxon>Acetobacterales</taxon>
        <taxon>Roseomonadaceae</taxon>
        <taxon>Roseococcus</taxon>
    </lineage>
</organism>
<dbReference type="Gene3D" id="3.40.30.10">
    <property type="entry name" value="Glutaredoxin"/>
    <property type="match status" value="1"/>
</dbReference>
<dbReference type="SUPFAM" id="SSF52833">
    <property type="entry name" value="Thioredoxin-like"/>
    <property type="match status" value="1"/>
</dbReference>
<dbReference type="SFLD" id="SFLDG01150">
    <property type="entry name" value="Main.1:_Beta-like"/>
    <property type="match status" value="1"/>
</dbReference>
<evidence type="ECO:0000313" key="4">
    <source>
        <dbReference type="EMBL" id="MBS7811765.1"/>
    </source>
</evidence>
<dbReference type="RefSeq" id="WP_213670417.1">
    <property type="nucleotide sequence ID" value="NZ_JAHCDA010000002.1"/>
</dbReference>
<keyword evidence="5" id="KW-1185">Reference proteome</keyword>
<evidence type="ECO:0000259" key="3">
    <source>
        <dbReference type="PROSITE" id="PS50405"/>
    </source>
</evidence>
<accession>A0ABS5QDI7</accession>
<evidence type="ECO:0000256" key="1">
    <source>
        <dbReference type="RuleBase" id="RU003494"/>
    </source>
</evidence>
<feature type="domain" description="GST N-terminal" evidence="2">
    <location>
        <begin position="1"/>
        <end position="79"/>
    </location>
</feature>
<dbReference type="SUPFAM" id="SSF47616">
    <property type="entry name" value="GST C-terminal domain-like"/>
    <property type="match status" value="1"/>
</dbReference>
<dbReference type="InterPro" id="IPR004046">
    <property type="entry name" value="GST_C"/>
</dbReference>
<protein>
    <submittedName>
        <fullName evidence="4">Glutathione S-transferase family protein</fullName>
    </submittedName>
</protein>
<evidence type="ECO:0000259" key="2">
    <source>
        <dbReference type="PROSITE" id="PS50404"/>
    </source>
</evidence>
<dbReference type="EMBL" id="JAHCDA010000002">
    <property type="protein sequence ID" value="MBS7811765.1"/>
    <property type="molecule type" value="Genomic_DNA"/>
</dbReference>
<dbReference type="CDD" id="cd03046">
    <property type="entry name" value="GST_N_GTT1_like"/>
    <property type="match status" value="1"/>
</dbReference>
<dbReference type="Pfam" id="PF02798">
    <property type="entry name" value="GST_N"/>
    <property type="match status" value="1"/>
</dbReference>
<dbReference type="Proteomes" id="UP000766336">
    <property type="component" value="Unassembled WGS sequence"/>
</dbReference>
<dbReference type="PANTHER" id="PTHR44051:SF8">
    <property type="entry name" value="GLUTATHIONE S-TRANSFERASE GSTA"/>
    <property type="match status" value="1"/>
</dbReference>
<dbReference type="InterPro" id="IPR004045">
    <property type="entry name" value="Glutathione_S-Trfase_N"/>
</dbReference>
<dbReference type="PROSITE" id="PS50404">
    <property type="entry name" value="GST_NTER"/>
    <property type="match status" value="1"/>
</dbReference>
<sequence>MLKLHGTPKSRNFRCIWAAEEAGIPYEIVPIGLGAPVRSDTFLKVNPNGKVPAMEDGDLVLFESLAINLHIAAKVGAPLCPVGDDYSRALQWTLWAATEVEPAAGQWAFNAYIRPASERDTGQAAAGAAGVAARLDVLEGQLTRPYILGDDFTIADCNLASVLYGAWGNKFDFGGHTRVKAWLDRCFGRPAALVARKLRDAA</sequence>
<gene>
    <name evidence="4" type="ORF">KHU32_12520</name>
</gene>
<dbReference type="InterPro" id="IPR036249">
    <property type="entry name" value="Thioredoxin-like_sf"/>
</dbReference>
<dbReference type="SFLD" id="SFLDS00019">
    <property type="entry name" value="Glutathione_Transferase_(cytos"/>
    <property type="match status" value="1"/>
</dbReference>
<comment type="similarity">
    <text evidence="1">Belongs to the GST superfamily.</text>
</comment>
<feature type="domain" description="GST C-terminal" evidence="3">
    <location>
        <begin position="82"/>
        <end position="202"/>
    </location>
</feature>
<dbReference type="CDD" id="cd03207">
    <property type="entry name" value="GST_C_8"/>
    <property type="match status" value="1"/>
</dbReference>
<dbReference type="InterPro" id="IPR036282">
    <property type="entry name" value="Glutathione-S-Trfase_C_sf"/>
</dbReference>
<dbReference type="Gene3D" id="1.20.1050.10">
    <property type="match status" value="1"/>
</dbReference>
<dbReference type="PANTHER" id="PTHR44051">
    <property type="entry name" value="GLUTATHIONE S-TRANSFERASE-RELATED"/>
    <property type="match status" value="1"/>
</dbReference>
<dbReference type="Pfam" id="PF00043">
    <property type="entry name" value="GST_C"/>
    <property type="match status" value="1"/>
</dbReference>
<dbReference type="PROSITE" id="PS50405">
    <property type="entry name" value="GST_CTER"/>
    <property type="match status" value="1"/>
</dbReference>
<evidence type="ECO:0000313" key="5">
    <source>
        <dbReference type="Proteomes" id="UP000766336"/>
    </source>
</evidence>
<dbReference type="InterPro" id="IPR040079">
    <property type="entry name" value="Glutathione_S-Trfase"/>
</dbReference>
<dbReference type="SFLD" id="SFLDG00358">
    <property type="entry name" value="Main_(cytGST)"/>
    <property type="match status" value="1"/>
</dbReference>